<keyword evidence="3" id="KW-1185">Reference proteome</keyword>
<name>A0AAN9QL15_PHACN</name>
<evidence type="ECO:0000256" key="1">
    <source>
        <dbReference type="SAM" id="MobiDB-lite"/>
    </source>
</evidence>
<feature type="region of interest" description="Disordered" evidence="1">
    <location>
        <begin position="31"/>
        <end position="71"/>
    </location>
</feature>
<dbReference type="Proteomes" id="UP001374584">
    <property type="component" value="Unassembled WGS sequence"/>
</dbReference>
<organism evidence="2 3">
    <name type="scientific">Phaseolus coccineus</name>
    <name type="common">Scarlet runner bean</name>
    <name type="synonym">Phaseolus multiflorus</name>
    <dbReference type="NCBI Taxonomy" id="3886"/>
    <lineage>
        <taxon>Eukaryota</taxon>
        <taxon>Viridiplantae</taxon>
        <taxon>Streptophyta</taxon>
        <taxon>Embryophyta</taxon>
        <taxon>Tracheophyta</taxon>
        <taxon>Spermatophyta</taxon>
        <taxon>Magnoliopsida</taxon>
        <taxon>eudicotyledons</taxon>
        <taxon>Gunneridae</taxon>
        <taxon>Pentapetalae</taxon>
        <taxon>rosids</taxon>
        <taxon>fabids</taxon>
        <taxon>Fabales</taxon>
        <taxon>Fabaceae</taxon>
        <taxon>Papilionoideae</taxon>
        <taxon>50 kb inversion clade</taxon>
        <taxon>NPAAA clade</taxon>
        <taxon>indigoferoid/millettioid clade</taxon>
        <taxon>Phaseoleae</taxon>
        <taxon>Phaseolus</taxon>
    </lineage>
</organism>
<dbReference type="AlphaFoldDB" id="A0AAN9QL15"/>
<comment type="caution">
    <text evidence="2">The sequence shown here is derived from an EMBL/GenBank/DDBJ whole genome shotgun (WGS) entry which is preliminary data.</text>
</comment>
<proteinExistence type="predicted"/>
<evidence type="ECO:0000313" key="3">
    <source>
        <dbReference type="Proteomes" id="UP001374584"/>
    </source>
</evidence>
<sequence length="140" mass="15607">MPLPAPSSSNSTMQFSITITQRRPTPVLLATTKHNGGRPRHPQTNQTTTTKHTDTPLLTKTGHNPQKGKNPRLVYGAKAEATIVVGFDDFISDALRGTEFYQKKAQLEIERVDEKESKIDEDVFEKNKGKISNVLNLYVS</sequence>
<gene>
    <name evidence="2" type="ORF">VNO80_27061</name>
</gene>
<evidence type="ECO:0000313" key="2">
    <source>
        <dbReference type="EMBL" id="KAK7335283.1"/>
    </source>
</evidence>
<dbReference type="EMBL" id="JAYMYR010000010">
    <property type="protein sequence ID" value="KAK7335283.1"/>
    <property type="molecule type" value="Genomic_DNA"/>
</dbReference>
<protein>
    <submittedName>
        <fullName evidence="2">Uncharacterized protein</fullName>
    </submittedName>
</protein>
<feature type="compositionally biased region" description="Low complexity" evidence="1">
    <location>
        <begin position="42"/>
        <end position="61"/>
    </location>
</feature>
<reference evidence="2 3" key="1">
    <citation type="submission" date="2024-01" db="EMBL/GenBank/DDBJ databases">
        <title>The genomes of 5 underutilized Papilionoideae crops provide insights into root nodulation and disease resistanc.</title>
        <authorList>
            <person name="Jiang F."/>
        </authorList>
    </citation>
    <scope>NUCLEOTIDE SEQUENCE [LARGE SCALE GENOMIC DNA]</scope>
    <source>
        <strain evidence="2">JINMINGXINNONG_FW02</strain>
        <tissue evidence="2">Leaves</tissue>
    </source>
</reference>
<accession>A0AAN9QL15</accession>